<dbReference type="EMBL" id="JADGKB010000004">
    <property type="protein sequence ID" value="KAJ3261805.1"/>
    <property type="molecule type" value="Genomic_DNA"/>
</dbReference>
<reference evidence="2" key="1">
    <citation type="submission" date="2020-05" db="EMBL/GenBank/DDBJ databases">
        <title>Phylogenomic resolution of chytrid fungi.</title>
        <authorList>
            <person name="Stajich J.E."/>
            <person name="Amses K."/>
            <person name="Simmons R."/>
            <person name="Seto K."/>
            <person name="Myers J."/>
            <person name="Bonds A."/>
            <person name="Quandt C.A."/>
            <person name="Barry K."/>
            <person name="Liu P."/>
            <person name="Grigoriev I."/>
            <person name="Longcore J.E."/>
            <person name="James T.Y."/>
        </authorList>
    </citation>
    <scope>NUCLEOTIDE SEQUENCE</scope>
    <source>
        <strain evidence="2">PLAUS21</strain>
    </source>
</reference>
<dbReference type="GO" id="GO:0006351">
    <property type="term" value="P:DNA-templated transcription"/>
    <property type="evidence" value="ECO:0007669"/>
    <property type="project" value="InterPro"/>
</dbReference>
<name>A0AAD5UM05_9FUNG</name>
<proteinExistence type="predicted"/>
<accession>A0AAD5UM05</accession>
<comment type="caution">
    <text evidence="2">The sequence shown here is derived from an EMBL/GenBank/DDBJ whole genome shotgun (WGS) entry which is preliminary data.</text>
</comment>
<dbReference type="Proteomes" id="UP001210925">
    <property type="component" value="Unassembled WGS sequence"/>
</dbReference>
<dbReference type="InterPro" id="IPR035925">
    <property type="entry name" value="BSD_dom_sf"/>
</dbReference>
<feature type="domain" description="BSD" evidence="1">
    <location>
        <begin position="53"/>
        <end position="100"/>
    </location>
</feature>
<protein>
    <submittedName>
        <fullName evidence="2">RNA polymerase II transcription factor B subunit 1</fullName>
    </submittedName>
</protein>
<dbReference type="GO" id="GO:0006289">
    <property type="term" value="P:nucleotide-excision repair"/>
    <property type="evidence" value="ECO:0007669"/>
    <property type="project" value="InterPro"/>
</dbReference>
<evidence type="ECO:0000259" key="1">
    <source>
        <dbReference type="PROSITE" id="PS50858"/>
    </source>
</evidence>
<feature type="domain" description="BSD" evidence="1">
    <location>
        <begin position="133"/>
        <end position="175"/>
    </location>
</feature>
<dbReference type="InterPro" id="IPR005607">
    <property type="entry name" value="BSD_dom"/>
</dbReference>
<dbReference type="GO" id="GO:0000439">
    <property type="term" value="C:transcription factor TFIIH core complex"/>
    <property type="evidence" value="ECO:0007669"/>
    <property type="project" value="InterPro"/>
</dbReference>
<evidence type="ECO:0000313" key="2">
    <source>
        <dbReference type="EMBL" id="KAJ3261805.1"/>
    </source>
</evidence>
<gene>
    <name evidence="2" type="primary">TFB1</name>
    <name evidence="2" type="ORF">HK103_004756</name>
</gene>
<dbReference type="AlphaFoldDB" id="A0AAD5UM05"/>
<dbReference type="PANTHER" id="PTHR12856">
    <property type="entry name" value="TRANSCRIPTION INITIATION FACTOR IIH-RELATED"/>
    <property type="match status" value="1"/>
</dbReference>
<dbReference type="SUPFAM" id="SSF140383">
    <property type="entry name" value="BSD domain-like"/>
    <property type="match status" value="2"/>
</dbReference>
<dbReference type="Pfam" id="PF03909">
    <property type="entry name" value="BSD"/>
    <property type="match status" value="1"/>
</dbReference>
<dbReference type="PROSITE" id="PS50858">
    <property type="entry name" value="BSD"/>
    <property type="match status" value="2"/>
</dbReference>
<sequence length="399" mass="46396">MFGVFKKRRGKIEITDAFTWVNKKKYILQLDVGELIRFNFDTEAQMNRVVEVLKDKLAVKLDKVQIESRKSILKNDNNFEFLHKELVISGVLTEQEFWQNKKGLLAQKEYQISQKKGTTSILLADVKPMDAEGGSDLKVVVDADIIHSIFTEYPGIEKAYKENVPEKMKEDEFWKGSRILTCRLLLLTAEYFTWKYFKKKNEKHEIFSKYQDTDQELIYEAQNKLLDLVSTTEDHLETGNAPDITMKPGKIKESRSLIRKFNRHSELIVNKRQKTDINIEYEDLTEPKPAVYKPLLIQDPTQYMNAEQSNTPPPRITKPKISIQSMTIDKLYHKVINKSDRKVENTARVGDTRDCIIVLELLSQYYQGGDKTKMKEAMKKYKLGGEFKSVSDAVEFVLQ</sequence>
<dbReference type="SMART" id="SM00751">
    <property type="entry name" value="BSD"/>
    <property type="match status" value="2"/>
</dbReference>
<organism evidence="2 3">
    <name type="scientific">Boothiomyces macroporosus</name>
    <dbReference type="NCBI Taxonomy" id="261099"/>
    <lineage>
        <taxon>Eukaryota</taxon>
        <taxon>Fungi</taxon>
        <taxon>Fungi incertae sedis</taxon>
        <taxon>Chytridiomycota</taxon>
        <taxon>Chytridiomycota incertae sedis</taxon>
        <taxon>Chytridiomycetes</taxon>
        <taxon>Rhizophydiales</taxon>
        <taxon>Terramycetaceae</taxon>
        <taxon>Boothiomyces</taxon>
    </lineage>
</organism>
<keyword evidence="3" id="KW-1185">Reference proteome</keyword>
<dbReference type="Gene3D" id="6.10.140.1200">
    <property type="match status" value="1"/>
</dbReference>
<evidence type="ECO:0000313" key="3">
    <source>
        <dbReference type="Proteomes" id="UP001210925"/>
    </source>
</evidence>
<dbReference type="InterPro" id="IPR027079">
    <property type="entry name" value="Tfb1/GTF2H1"/>
</dbReference>